<dbReference type="PRINTS" id="PR01490">
    <property type="entry name" value="RTXTOXIND"/>
</dbReference>
<organism evidence="12 13">
    <name type="scientific">Duganella flavida</name>
    <dbReference type="NCBI Taxonomy" id="2692175"/>
    <lineage>
        <taxon>Bacteria</taxon>
        <taxon>Pseudomonadati</taxon>
        <taxon>Pseudomonadota</taxon>
        <taxon>Betaproteobacteria</taxon>
        <taxon>Burkholderiales</taxon>
        <taxon>Oxalobacteraceae</taxon>
        <taxon>Telluria group</taxon>
        <taxon>Duganella</taxon>
    </lineage>
</organism>
<dbReference type="GO" id="GO:0015031">
    <property type="term" value="P:protein transport"/>
    <property type="evidence" value="ECO:0007669"/>
    <property type="project" value="InterPro"/>
</dbReference>
<dbReference type="SUPFAM" id="SSF51230">
    <property type="entry name" value="Single hybrid motif"/>
    <property type="match status" value="1"/>
</dbReference>
<dbReference type="Pfam" id="PF25994">
    <property type="entry name" value="HH_AprE"/>
    <property type="match status" value="1"/>
</dbReference>
<keyword evidence="3 9" id="KW-0813">Transport</keyword>
<dbReference type="Gene3D" id="2.40.50.100">
    <property type="match status" value="1"/>
</dbReference>
<keyword evidence="8 9" id="KW-0472">Membrane</keyword>
<dbReference type="Gene3D" id="2.40.30.170">
    <property type="match status" value="1"/>
</dbReference>
<feature type="transmembrane region" description="Helical" evidence="9">
    <location>
        <begin position="36"/>
        <end position="54"/>
    </location>
</feature>
<reference evidence="12 13" key="1">
    <citation type="submission" date="2019-12" db="EMBL/GenBank/DDBJ databases">
        <title>Novel species isolated from a subtropical stream in China.</title>
        <authorList>
            <person name="Lu H."/>
        </authorList>
    </citation>
    <scope>NUCLEOTIDE SEQUENCE [LARGE SCALE GENOMIC DNA]</scope>
    <source>
        <strain evidence="12 13">FT135W</strain>
    </source>
</reference>
<dbReference type="Proteomes" id="UP000479335">
    <property type="component" value="Unassembled WGS sequence"/>
</dbReference>
<evidence type="ECO:0000256" key="6">
    <source>
        <dbReference type="ARBA" id="ARBA00022692"/>
    </source>
</evidence>
<dbReference type="AlphaFoldDB" id="A0A6L8K814"/>
<comment type="subcellular location">
    <subcellularLocation>
        <location evidence="1 9">Cell inner membrane</location>
        <topology evidence="1 9">Single-pass membrane protein</topology>
    </subcellularLocation>
</comment>
<feature type="domain" description="AprE-like beta-barrel" evidence="11">
    <location>
        <begin position="341"/>
        <end position="432"/>
    </location>
</feature>
<evidence type="ECO:0000256" key="9">
    <source>
        <dbReference type="RuleBase" id="RU365093"/>
    </source>
</evidence>
<comment type="caution">
    <text evidence="12">The sequence shown here is derived from an EMBL/GenBank/DDBJ whole genome shotgun (WGS) entry which is preliminary data.</text>
</comment>
<dbReference type="InterPro" id="IPR050739">
    <property type="entry name" value="MFP"/>
</dbReference>
<evidence type="ECO:0000256" key="3">
    <source>
        <dbReference type="ARBA" id="ARBA00022448"/>
    </source>
</evidence>
<evidence type="ECO:0000313" key="13">
    <source>
        <dbReference type="Proteomes" id="UP000479335"/>
    </source>
</evidence>
<dbReference type="InterPro" id="IPR058781">
    <property type="entry name" value="HH_AprE-like"/>
</dbReference>
<dbReference type="InterPro" id="IPR058982">
    <property type="entry name" value="Beta-barrel_AprE"/>
</dbReference>
<dbReference type="InterPro" id="IPR011053">
    <property type="entry name" value="Single_hybrid_motif"/>
</dbReference>
<evidence type="ECO:0000256" key="5">
    <source>
        <dbReference type="ARBA" id="ARBA00022519"/>
    </source>
</evidence>
<dbReference type="PANTHER" id="PTHR30386">
    <property type="entry name" value="MEMBRANE FUSION SUBUNIT OF EMRAB-TOLC MULTIDRUG EFFLUX PUMP"/>
    <property type="match status" value="1"/>
</dbReference>
<evidence type="ECO:0000259" key="10">
    <source>
        <dbReference type="Pfam" id="PF25994"/>
    </source>
</evidence>
<dbReference type="InterPro" id="IPR010129">
    <property type="entry name" value="T1SS_HlyD"/>
</dbReference>
<dbReference type="Pfam" id="PF26002">
    <property type="entry name" value="Beta-barrel_AprE"/>
    <property type="match status" value="1"/>
</dbReference>
<evidence type="ECO:0000256" key="8">
    <source>
        <dbReference type="ARBA" id="ARBA00023136"/>
    </source>
</evidence>
<keyword evidence="7 9" id="KW-1133">Transmembrane helix</keyword>
<proteinExistence type="inferred from homology"/>
<keyword evidence="4 9" id="KW-1003">Cell membrane</keyword>
<name>A0A6L8K814_9BURK</name>
<gene>
    <name evidence="12" type="ORF">GTP46_10960</name>
</gene>
<evidence type="ECO:0000256" key="2">
    <source>
        <dbReference type="ARBA" id="ARBA00009477"/>
    </source>
</evidence>
<evidence type="ECO:0000256" key="4">
    <source>
        <dbReference type="ARBA" id="ARBA00022475"/>
    </source>
</evidence>
<feature type="domain" description="AprE-like long alpha-helical hairpin" evidence="10">
    <location>
        <begin position="111"/>
        <end position="297"/>
    </location>
</feature>
<dbReference type="NCBIfam" id="TIGR01843">
    <property type="entry name" value="type_I_hlyD"/>
    <property type="match status" value="1"/>
</dbReference>
<keyword evidence="5 9" id="KW-0997">Cell inner membrane</keyword>
<accession>A0A6L8K814</accession>
<evidence type="ECO:0000259" key="11">
    <source>
        <dbReference type="Pfam" id="PF26002"/>
    </source>
</evidence>
<comment type="similarity">
    <text evidence="2 9">Belongs to the membrane fusion protein (MFP) (TC 8.A.1) family.</text>
</comment>
<evidence type="ECO:0000256" key="1">
    <source>
        <dbReference type="ARBA" id="ARBA00004377"/>
    </source>
</evidence>
<dbReference type="EMBL" id="WWCN01000006">
    <property type="protein sequence ID" value="MYM23165.1"/>
    <property type="molecule type" value="Genomic_DNA"/>
</dbReference>
<keyword evidence="13" id="KW-1185">Reference proteome</keyword>
<dbReference type="RefSeq" id="WP_161006664.1">
    <property type="nucleotide sequence ID" value="NZ_WWCN01000006.1"/>
</dbReference>
<dbReference type="PANTHER" id="PTHR30386:SF17">
    <property type="entry name" value="ALKALINE PROTEASE SECRETION PROTEIN APRE"/>
    <property type="match status" value="1"/>
</dbReference>
<sequence>MSNHLIKKPAEPATEVITHDVTPLTVNTDSGAYAKVGWIVVLAGVLGFLLWATFAPLDKGVPLSGFVTKEGNRKAIQYPTIGTVQDILVRDGDVVKAGQVLVRMNDTQVSSALEATLAQYIVDRAAEARLMAELGGSSNVLLPKDLMSYQADPRVKESMDLQRQLLSSRRLALENELQAMSETASGLISQIHGLEESRESKKVQLAYIKEQLDNNRDLVKEGFVPRSHLLELERSYAQISGTISEDTGNLARYRSQVNEANLHRAQRQQEYQKEVRSQLSEVHKEAESLAGRLQGQRYDVANVELKSPVDGVVVGSTVFTKGGVVSPGSKLMEIVPTDDVLVVEGQLAVNLVDKVHPGLPAELIFSAFNTNRTPHIPGEVIQVAADRTVDERNGQPYYKVRARVTPAGAKLIAEHKLAVVPGMPVELFVKTGERTMMNYLMKPIFDRAKTSMSED</sequence>
<evidence type="ECO:0000256" key="7">
    <source>
        <dbReference type="ARBA" id="ARBA00022989"/>
    </source>
</evidence>
<dbReference type="GO" id="GO:0005886">
    <property type="term" value="C:plasma membrane"/>
    <property type="evidence" value="ECO:0007669"/>
    <property type="project" value="UniProtKB-SubCell"/>
</dbReference>
<keyword evidence="6 9" id="KW-0812">Transmembrane</keyword>
<evidence type="ECO:0000313" key="12">
    <source>
        <dbReference type="EMBL" id="MYM23165.1"/>
    </source>
</evidence>
<protein>
    <recommendedName>
        <fullName evidence="9">Membrane fusion protein (MFP) family protein</fullName>
    </recommendedName>
</protein>